<feature type="compositionally biased region" description="Basic and acidic residues" evidence="1">
    <location>
        <begin position="111"/>
        <end position="121"/>
    </location>
</feature>
<name>A0A0J7JTZ4_LASNI</name>
<gene>
    <name evidence="2" type="ORF">RF55_25667</name>
</gene>
<feature type="non-terminal residue" evidence="2">
    <location>
        <position position="121"/>
    </location>
</feature>
<proteinExistence type="predicted"/>
<dbReference type="STRING" id="67767.A0A0J7JTZ4"/>
<organism evidence="2 3">
    <name type="scientific">Lasius niger</name>
    <name type="common">Black garden ant</name>
    <dbReference type="NCBI Taxonomy" id="67767"/>
    <lineage>
        <taxon>Eukaryota</taxon>
        <taxon>Metazoa</taxon>
        <taxon>Ecdysozoa</taxon>
        <taxon>Arthropoda</taxon>
        <taxon>Hexapoda</taxon>
        <taxon>Insecta</taxon>
        <taxon>Pterygota</taxon>
        <taxon>Neoptera</taxon>
        <taxon>Endopterygota</taxon>
        <taxon>Hymenoptera</taxon>
        <taxon>Apocrita</taxon>
        <taxon>Aculeata</taxon>
        <taxon>Formicoidea</taxon>
        <taxon>Formicidae</taxon>
        <taxon>Formicinae</taxon>
        <taxon>Lasius</taxon>
        <taxon>Lasius</taxon>
    </lineage>
</organism>
<evidence type="ECO:0000313" key="3">
    <source>
        <dbReference type="Proteomes" id="UP000036403"/>
    </source>
</evidence>
<accession>A0A0J7JTZ4</accession>
<dbReference type="AlphaFoldDB" id="A0A0J7JTZ4"/>
<protein>
    <submittedName>
        <fullName evidence="2">Uncharacterized protein</fullName>
    </submittedName>
</protein>
<feature type="region of interest" description="Disordered" evidence="1">
    <location>
        <begin position="1"/>
        <end position="47"/>
    </location>
</feature>
<evidence type="ECO:0000256" key="1">
    <source>
        <dbReference type="SAM" id="MobiDB-lite"/>
    </source>
</evidence>
<feature type="compositionally biased region" description="Pro residues" evidence="1">
    <location>
        <begin position="1"/>
        <end position="10"/>
    </location>
</feature>
<feature type="region of interest" description="Disordered" evidence="1">
    <location>
        <begin position="76"/>
        <end position="121"/>
    </location>
</feature>
<feature type="compositionally biased region" description="Basic and acidic residues" evidence="1">
    <location>
        <begin position="16"/>
        <end position="28"/>
    </location>
</feature>
<dbReference type="Proteomes" id="UP000036403">
    <property type="component" value="Unassembled WGS sequence"/>
</dbReference>
<dbReference type="EMBL" id="LBMM01033125">
    <property type="protein sequence ID" value="KMQ81642.1"/>
    <property type="molecule type" value="Genomic_DNA"/>
</dbReference>
<sequence length="121" mass="13080">MHPRAAPAPPGNQGHVGKDSTGSKEEPASPKVSPKLPRWSSGGDFSMDEDMARILGTDEGSSSLLRRVSNVVRHGRTNSIESSYNLRTSHTRSISETTRATASPRWPKTPLVDDHSGHPDI</sequence>
<dbReference type="OrthoDB" id="79452at2759"/>
<comment type="caution">
    <text evidence="2">The sequence shown here is derived from an EMBL/GenBank/DDBJ whole genome shotgun (WGS) entry which is preliminary data.</text>
</comment>
<feature type="compositionally biased region" description="Polar residues" evidence="1">
    <location>
        <begin position="77"/>
        <end position="101"/>
    </location>
</feature>
<reference evidence="2 3" key="1">
    <citation type="submission" date="2015-04" db="EMBL/GenBank/DDBJ databases">
        <title>Lasius niger genome sequencing.</title>
        <authorList>
            <person name="Konorov E.A."/>
            <person name="Nikitin M.A."/>
            <person name="Kirill M.V."/>
            <person name="Chang P."/>
        </authorList>
    </citation>
    <scope>NUCLEOTIDE SEQUENCE [LARGE SCALE GENOMIC DNA]</scope>
    <source>
        <tissue evidence="2">Whole</tissue>
    </source>
</reference>
<keyword evidence="3" id="KW-1185">Reference proteome</keyword>
<evidence type="ECO:0000313" key="2">
    <source>
        <dbReference type="EMBL" id="KMQ81642.1"/>
    </source>
</evidence>
<dbReference type="PaxDb" id="67767-A0A0J7JTZ4"/>